<feature type="compositionally biased region" description="Low complexity" evidence="6">
    <location>
        <begin position="347"/>
        <end position="362"/>
    </location>
</feature>
<protein>
    <recommendedName>
        <fullName evidence="9">Pentatricopeptide repeat-containing protein</fullName>
    </recommendedName>
</protein>
<evidence type="ECO:0000256" key="4">
    <source>
        <dbReference type="ARBA" id="ARBA00044511"/>
    </source>
</evidence>
<comment type="subunit">
    <text evidence="4">Binds to mitochondrial small subunit 15S rRNA.</text>
</comment>
<sequence length="453" mass="51021">ATAEEGERLRALSRTGLVVACIAGRELREAREILTSMTQKENLVPPEVNLYAEYLAHQQAEDDFSAAKAVHDEVRSLGLKPSYFLCNVIMNKYAKARKPDMVLQVIREMREHRIKPTEITYGTALNAAIRINNERLAAFIFHEAHLHGFRKNVPLYNMMMQYYVEVFKNRAQVEKIWRMMTGASDPDHMSYAHLLFARACLLPVDLPGAVRLFERIKSPNGLHYAAIICGYAYRRRDFATAEAWLDRMSRQRDVAGPDAVVDKYWQAYEALISSYCAHWDVEGALRVRQKMLDDVGSDEHINHATASILRGCAYRVALAKEGENVDRYVSLAEALFSSTPIEAPAAEGAGAAAAGRGGPEAPSAHRRHHHHHNRALGNVRVPSLYVAMISVYLLAGLRDAADAVYREMSGAHSYPARVLREAKELLLNSRERTFVLSSVVRRLMGFPVFRFVE</sequence>
<dbReference type="InterPro" id="IPR011990">
    <property type="entry name" value="TPR-like_helical_dom_sf"/>
</dbReference>
<keyword evidence="2" id="KW-0677">Repeat</keyword>
<comment type="similarity">
    <text evidence="1">Belongs to the CCM1 family.</text>
</comment>
<dbReference type="OrthoDB" id="411857at2759"/>
<evidence type="ECO:0000256" key="5">
    <source>
        <dbReference type="PROSITE-ProRule" id="PRU00708"/>
    </source>
</evidence>
<evidence type="ECO:0000256" key="3">
    <source>
        <dbReference type="ARBA" id="ARBA00044493"/>
    </source>
</evidence>
<keyword evidence="8" id="KW-1185">Reference proteome</keyword>
<dbReference type="Pfam" id="PF01535">
    <property type="entry name" value="PPR"/>
    <property type="match status" value="2"/>
</dbReference>
<feature type="region of interest" description="Disordered" evidence="6">
    <location>
        <begin position="347"/>
        <end position="371"/>
    </location>
</feature>
<dbReference type="InterPro" id="IPR002885">
    <property type="entry name" value="PPR_rpt"/>
</dbReference>
<evidence type="ECO:0008006" key="9">
    <source>
        <dbReference type="Google" id="ProtNLM"/>
    </source>
</evidence>
<evidence type="ECO:0000256" key="6">
    <source>
        <dbReference type="SAM" id="MobiDB-lite"/>
    </source>
</evidence>
<organism evidence="7 8">
    <name type="scientific">Olpidium bornovanus</name>
    <dbReference type="NCBI Taxonomy" id="278681"/>
    <lineage>
        <taxon>Eukaryota</taxon>
        <taxon>Fungi</taxon>
        <taxon>Fungi incertae sedis</taxon>
        <taxon>Olpidiomycota</taxon>
        <taxon>Olpidiomycotina</taxon>
        <taxon>Olpidiomycetes</taxon>
        <taxon>Olpidiales</taxon>
        <taxon>Olpidiaceae</taxon>
        <taxon>Olpidium</taxon>
    </lineage>
</organism>
<evidence type="ECO:0000256" key="1">
    <source>
        <dbReference type="ARBA" id="ARBA00006192"/>
    </source>
</evidence>
<dbReference type="PANTHER" id="PTHR47447">
    <property type="entry name" value="OS03G0856100 PROTEIN"/>
    <property type="match status" value="1"/>
</dbReference>
<name>A0A8H8A1C5_9FUNG</name>
<dbReference type="NCBIfam" id="TIGR00756">
    <property type="entry name" value="PPR"/>
    <property type="match status" value="1"/>
</dbReference>
<dbReference type="Pfam" id="PF13041">
    <property type="entry name" value="PPR_2"/>
    <property type="match status" value="1"/>
</dbReference>
<feature type="non-terminal residue" evidence="7">
    <location>
        <position position="1"/>
    </location>
</feature>
<dbReference type="PANTHER" id="PTHR47447:SF17">
    <property type="entry name" value="OS12G0638900 PROTEIN"/>
    <property type="match status" value="1"/>
</dbReference>
<comment type="caution">
    <text evidence="7">The sequence shown here is derived from an EMBL/GenBank/DDBJ whole genome shotgun (WGS) entry which is preliminary data.</text>
</comment>
<dbReference type="Proteomes" id="UP000673691">
    <property type="component" value="Unassembled WGS sequence"/>
</dbReference>
<dbReference type="PROSITE" id="PS51375">
    <property type="entry name" value="PPR"/>
    <property type="match status" value="1"/>
</dbReference>
<gene>
    <name evidence="7" type="ORF">BJ554DRAFT_1680</name>
</gene>
<dbReference type="Gene3D" id="1.25.40.10">
    <property type="entry name" value="Tetratricopeptide repeat domain"/>
    <property type="match status" value="2"/>
</dbReference>
<comment type="function">
    <text evidence="3">Regulates mitochondrial small subunit maturation by controlling 15S rRNA 5'-end processing. Localizes to the 5' precursor of the 15S rRNA in a position that is subsequently occupied by mS47 in the mature yeast mtSSU. Uses structure and sequence-specific RNA recognition, binding to a single-stranded region of the precursor and specifically recognizing bases -6 to -1. The exchange of Ccm1 for mS47 is coupled to the irreversible removal of precursor rRNA that is accompanied by conformational changes of the mitoribosomal proteins uS5m and mS26. These conformational changes signal completion of 5'-end rRNA processing through protection of the mature 5'-end of the 15S rRNA and stabilization of mS47. The removal of the 5' precursor together with the dissociation of Ccm1 may be catalyzed by the 5'-3' exoribonuclease Pet127. Involved in the specific removal of group I introns in mitochondrial encoded transcripts.</text>
</comment>
<evidence type="ECO:0000313" key="8">
    <source>
        <dbReference type="Proteomes" id="UP000673691"/>
    </source>
</evidence>
<reference evidence="7 8" key="1">
    <citation type="journal article" name="Sci. Rep.">
        <title>Genome-scale phylogenetic analyses confirm Olpidium as the closest living zoosporic fungus to the non-flagellated, terrestrial fungi.</title>
        <authorList>
            <person name="Chang Y."/>
            <person name="Rochon D."/>
            <person name="Sekimoto S."/>
            <person name="Wang Y."/>
            <person name="Chovatia M."/>
            <person name="Sandor L."/>
            <person name="Salamov A."/>
            <person name="Grigoriev I.V."/>
            <person name="Stajich J.E."/>
            <person name="Spatafora J.W."/>
        </authorList>
    </citation>
    <scope>NUCLEOTIDE SEQUENCE [LARGE SCALE GENOMIC DNA]</scope>
    <source>
        <strain evidence="7">S191</strain>
    </source>
</reference>
<accession>A0A8H8A1C5</accession>
<evidence type="ECO:0000256" key="2">
    <source>
        <dbReference type="ARBA" id="ARBA00022737"/>
    </source>
</evidence>
<proteinExistence type="inferred from homology"/>
<dbReference type="AlphaFoldDB" id="A0A8H8A1C5"/>
<feature type="repeat" description="PPR" evidence="5">
    <location>
        <begin position="82"/>
        <end position="116"/>
    </location>
</feature>
<evidence type="ECO:0000313" key="7">
    <source>
        <dbReference type="EMBL" id="KAG5463110.1"/>
    </source>
</evidence>
<dbReference type="EMBL" id="JAEFCI010001126">
    <property type="protein sequence ID" value="KAG5463110.1"/>
    <property type="molecule type" value="Genomic_DNA"/>
</dbReference>